<organism evidence="9 10">
    <name type="scientific">Stephania japonica</name>
    <dbReference type="NCBI Taxonomy" id="461633"/>
    <lineage>
        <taxon>Eukaryota</taxon>
        <taxon>Viridiplantae</taxon>
        <taxon>Streptophyta</taxon>
        <taxon>Embryophyta</taxon>
        <taxon>Tracheophyta</taxon>
        <taxon>Spermatophyta</taxon>
        <taxon>Magnoliopsida</taxon>
        <taxon>Ranunculales</taxon>
        <taxon>Menispermaceae</taxon>
        <taxon>Menispermoideae</taxon>
        <taxon>Cissampelideae</taxon>
        <taxon>Stephania</taxon>
    </lineage>
</organism>
<evidence type="ECO:0000256" key="6">
    <source>
        <dbReference type="ARBA" id="ARBA00023136"/>
    </source>
</evidence>
<feature type="transmembrane region" description="Helical" evidence="7">
    <location>
        <begin position="168"/>
        <end position="187"/>
    </location>
</feature>
<dbReference type="GO" id="GO:0016020">
    <property type="term" value="C:membrane"/>
    <property type="evidence" value="ECO:0007669"/>
    <property type="project" value="InterPro"/>
</dbReference>
<evidence type="ECO:0000256" key="7">
    <source>
        <dbReference type="SAM" id="Phobius"/>
    </source>
</evidence>
<feature type="transmembrane region" description="Helical" evidence="7">
    <location>
        <begin position="514"/>
        <end position="535"/>
    </location>
</feature>
<feature type="domain" description="Sodium/calcium exchanger membrane region" evidence="8">
    <location>
        <begin position="370"/>
        <end position="533"/>
    </location>
</feature>
<keyword evidence="6 7" id="KW-0472">Membrane</keyword>
<feature type="transmembrane region" description="Helical" evidence="7">
    <location>
        <begin position="343"/>
        <end position="362"/>
    </location>
</feature>
<dbReference type="GO" id="GO:0030001">
    <property type="term" value="P:metal ion transport"/>
    <property type="evidence" value="ECO:0007669"/>
    <property type="project" value="TreeGrafter"/>
</dbReference>
<sequence>MASKYWNIVETMLGFSSTLRQERCESYLLFHFETGLGNGLRAFLYLLGLAYCFFGLSAITARFFCSMENVVKQTREVVEIDPYTNTKVIRHEKVWNYAIADISLLAFGTSFPQISLATIDAFRNLGQIYAGGLGPGTLVGSAAFDLFPIHAVCVVVPKTGSLKKISDIGVWLVELFWSFWAYIWLYIILEVWTPNVVTLWEALLTVLQYALLLMHAYVQDKRWPYLSLPLAASERPVEWVPEETIPSHYDGNTCDGYNEILQVDEEENGNIVDIFSIHSRKETDSVYEAVPETDAHESSNANFHEKFGGDDFNLLSPWGKQFSDALMLGDVQSTKLDSRCLRLIRISWRLILMPWRVLFAFVPPCHIAHGWTAFICSLVFISGIAYIVTKLTDLISCVTGINPYVIAFTALAAGTSWPDLVASKIAAERQTTADSAIANITCSNSVNIYVGIGVPWLIDTVYNFIAYKEPLRIQNAASLSFSLLIFFLTSIGCIVVLVLRRLIIGAELGGPRVWAWITSVYFMALWVVFVVLSSLRVSGII</sequence>
<evidence type="ECO:0000313" key="9">
    <source>
        <dbReference type="EMBL" id="KAK9136864.1"/>
    </source>
</evidence>
<dbReference type="Gene3D" id="1.20.1420.30">
    <property type="entry name" value="NCX, central ion-binding region"/>
    <property type="match status" value="2"/>
</dbReference>
<gene>
    <name evidence="9" type="ORF">Sjap_007458</name>
</gene>
<keyword evidence="5" id="KW-0406">Ion transport</keyword>
<protein>
    <recommendedName>
        <fullName evidence="8">Sodium/calcium exchanger membrane region domain-containing protein</fullName>
    </recommendedName>
</protein>
<keyword evidence="10" id="KW-1185">Reference proteome</keyword>
<dbReference type="EMBL" id="JBBNAE010000003">
    <property type="protein sequence ID" value="KAK9136864.1"/>
    <property type="molecule type" value="Genomic_DNA"/>
</dbReference>
<evidence type="ECO:0000256" key="5">
    <source>
        <dbReference type="ARBA" id="ARBA00023065"/>
    </source>
</evidence>
<keyword evidence="4 7" id="KW-1133">Transmembrane helix</keyword>
<feature type="domain" description="Sodium/calcium exchanger membrane region" evidence="8">
    <location>
        <begin position="45"/>
        <end position="217"/>
    </location>
</feature>
<comment type="caution">
    <text evidence="9">The sequence shown here is derived from an EMBL/GenBank/DDBJ whole genome shotgun (WGS) entry which is preliminary data.</text>
</comment>
<feature type="transmembrane region" description="Helical" evidence="7">
    <location>
        <begin position="394"/>
        <end position="414"/>
    </location>
</feature>
<evidence type="ECO:0000256" key="2">
    <source>
        <dbReference type="ARBA" id="ARBA00022448"/>
    </source>
</evidence>
<name>A0AAP0JN93_9MAGN</name>
<dbReference type="GO" id="GO:0055085">
    <property type="term" value="P:transmembrane transport"/>
    <property type="evidence" value="ECO:0007669"/>
    <property type="project" value="InterPro"/>
</dbReference>
<evidence type="ECO:0000256" key="3">
    <source>
        <dbReference type="ARBA" id="ARBA00022692"/>
    </source>
</evidence>
<dbReference type="PANTHER" id="PTHR11878">
    <property type="entry name" value="SODIUM/CALCIUM EXCHANGER"/>
    <property type="match status" value="1"/>
</dbReference>
<comment type="subcellular location">
    <subcellularLocation>
        <location evidence="1">Endomembrane system</location>
        <topology evidence="1">Multi-pass membrane protein</topology>
    </subcellularLocation>
</comment>
<dbReference type="PANTHER" id="PTHR11878:SF65">
    <property type="entry name" value="NA_CA-EXCHANGE PROTEIN, ISOFORM G"/>
    <property type="match status" value="1"/>
</dbReference>
<feature type="transmembrane region" description="Helical" evidence="7">
    <location>
        <begin position="479"/>
        <end position="502"/>
    </location>
</feature>
<evidence type="ECO:0000256" key="4">
    <source>
        <dbReference type="ARBA" id="ARBA00022989"/>
    </source>
</evidence>
<keyword evidence="3 7" id="KW-0812">Transmembrane</keyword>
<evidence type="ECO:0000313" key="10">
    <source>
        <dbReference type="Proteomes" id="UP001417504"/>
    </source>
</evidence>
<dbReference type="InterPro" id="IPR004837">
    <property type="entry name" value="NaCa_Exmemb"/>
</dbReference>
<feature type="transmembrane region" description="Helical" evidence="7">
    <location>
        <begin position="42"/>
        <end position="65"/>
    </location>
</feature>
<dbReference type="AlphaFoldDB" id="A0AAP0JN93"/>
<feature type="transmembrane region" description="Helical" evidence="7">
    <location>
        <begin position="94"/>
        <end position="116"/>
    </location>
</feature>
<feature type="transmembrane region" description="Helical" evidence="7">
    <location>
        <begin position="368"/>
        <end position="387"/>
    </location>
</feature>
<feature type="transmembrane region" description="Helical" evidence="7">
    <location>
        <begin position="199"/>
        <end position="218"/>
    </location>
</feature>
<dbReference type="Pfam" id="PF01699">
    <property type="entry name" value="Na_Ca_ex"/>
    <property type="match status" value="2"/>
</dbReference>
<dbReference type="GO" id="GO:0012505">
    <property type="term" value="C:endomembrane system"/>
    <property type="evidence" value="ECO:0007669"/>
    <property type="project" value="UniProtKB-SubCell"/>
</dbReference>
<feature type="transmembrane region" description="Helical" evidence="7">
    <location>
        <begin position="136"/>
        <end position="156"/>
    </location>
</feature>
<dbReference type="InterPro" id="IPR051171">
    <property type="entry name" value="CaCA"/>
</dbReference>
<dbReference type="InterPro" id="IPR044880">
    <property type="entry name" value="NCX_ion-bd_dom_sf"/>
</dbReference>
<keyword evidence="2" id="KW-0813">Transport</keyword>
<evidence type="ECO:0000256" key="1">
    <source>
        <dbReference type="ARBA" id="ARBA00004127"/>
    </source>
</evidence>
<dbReference type="Proteomes" id="UP001417504">
    <property type="component" value="Unassembled WGS sequence"/>
</dbReference>
<accession>A0AAP0JN93</accession>
<reference evidence="9 10" key="1">
    <citation type="submission" date="2024-01" db="EMBL/GenBank/DDBJ databases">
        <title>Genome assemblies of Stephania.</title>
        <authorList>
            <person name="Yang L."/>
        </authorList>
    </citation>
    <scope>NUCLEOTIDE SEQUENCE [LARGE SCALE GENOMIC DNA]</scope>
    <source>
        <strain evidence="9">QJT</strain>
        <tissue evidence="9">Leaf</tissue>
    </source>
</reference>
<proteinExistence type="predicted"/>
<evidence type="ECO:0000259" key="8">
    <source>
        <dbReference type="Pfam" id="PF01699"/>
    </source>
</evidence>